<evidence type="ECO:0008006" key="5">
    <source>
        <dbReference type="Google" id="ProtNLM"/>
    </source>
</evidence>
<dbReference type="InterPro" id="IPR011992">
    <property type="entry name" value="EF-hand-dom_pair"/>
</dbReference>
<proteinExistence type="inferred from homology"/>
<organism evidence="3 4">
    <name type="scientific">Coccomyxa subellipsoidea</name>
    <dbReference type="NCBI Taxonomy" id="248742"/>
    <lineage>
        <taxon>Eukaryota</taxon>
        <taxon>Viridiplantae</taxon>
        <taxon>Chlorophyta</taxon>
        <taxon>core chlorophytes</taxon>
        <taxon>Trebouxiophyceae</taxon>
        <taxon>Trebouxiophyceae incertae sedis</taxon>
        <taxon>Coccomyxaceae</taxon>
        <taxon>Coccomyxa</taxon>
    </lineage>
</organism>
<dbReference type="PANTHER" id="PTHR31495:SF0">
    <property type="entry name" value="BINDING PROTEIN CALEOSIN, PUTATIVE (AFU_ORTHOLOGUE AFUA_5G13750)-RELATED"/>
    <property type="match status" value="1"/>
</dbReference>
<dbReference type="Pfam" id="PF05042">
    <property type="entry name" value="Caleosin"/>
    <property type="match status" value="1"/>
</dbReference>
<reference evidence="3 4" key="1">
    <citation type="journal article" date="2024" name="Nat. Commun.">
        <title>Phylogenomics reveals the evolutionary origins of lichenization in chlorophyte algae.</title>
        <authorList>
            <person name="Puginier C."/>
            <person name="Libourel C."/>
            <person name="Otte J."/>
            <person name="Skaloud P."/>
            <person name="Haon M."/>
            <person name="Grisel S."/>
            <person name="Petersen M."/>
            <person name="Berrin J.G."/>
            <person name="Delaux P.M."/>
            <person name="Dal Grande F."/>
            <person name="Keller J."/>
        </authorList>
    </citation>
    <scope>NUCLEOTIDE SEQUENCE [LARGE SCALE GENOMIC DNA]</scope>
    <source>
        <strain evidence="3 4">SAG 216-7</strain>
    </source>
</reference>
<protein>
    <recommendedName>
        <fullName evidence="5">Caleosin-domain-containing protein</fullName>
    </recommendedName>
</protein>
<sequence>MVDQKNGPLFTDGVQTGVAEVPVTLKGAPENFGSKMPNPGLARATKAVSAEKPSGTSSSPKDRTVLQQHVDFFDFDKDGILYPQDTFNGFHKIGFNVFLSAFAVLVIHGTFSYPSQEGWLPDPFFSVKINNIHKCKHGSDSESYDTEGRFVPEKAEELFAKYDKEKKGGLYYRDILTMINGNRNIFDPVGWTAEFLEWSALWLIAADDKGFLPKEAVRAQFDGSLFYQLARKNEAKKAAAKRDTSKVH</sequence>
<keyword evidence="4" id="KW-1185">Reference proteome</keyword>
<dbReference type="Proteomes" id="UP001491310">
    <property type="component" value="Unassembled WGS sequence"/>
</dbReference>
<dbReference type="SUPFAM" id="SSF47473">
    <property type="entry name" value="EF-hand"/>
    <property type="match status" value="1"/>
</dbReference>
<dbReference type="InterPro" id="IPR007736">
    <property type="entry name" value="Caleosin-related"/>
</dbReference>
<evidence type="ECO:0000313" key="4">
    <source>
        <dbReference type="Proteomes" id="UP001491310"/>
    </source>
</evidence>
<evidence type="ECO:0000313" key="3">
    <source>
        <dbReference type="EMBL" id="KAK9918518.1"/>
    </source>
</evidence>
<feature type="region of interest" description="Disordered" evidence="2">
    <location>
        <begin position="29"/>
        <end position="62"/>
    </location>
</feature>
<dbReference type="EMBL" id="JALJOT010000001">
    <property type="protein sequence ID" value="KAK9918518.1"/>
    <property type="molecule type" value="Genomic_DNA"/>
</dbReference>
<evidence type="ECO:0000256" key="2">
    <source>
        <dbReference type="SAM" id="MobiDB-lite"/>
    </source>
</evidence>
<comment type="caution">
    <text evidence="3">The sequence shown here is derived from an EMBL/GenBank/DDBJ whole genome shotgun (WGS) entry which is preliminary data.</text>
</comment>
<accession>A0ABR2Z3I7</accession>
<dbReference type="PANTHER" id="PTHR31495">
    <property type="entry name" value="PEROXYGENASE 3-RELATED"/>
    <property type="match status" value="1"/>
</dbReference>
<name>A0ABR2Z3I7_9CHLO</name>
<evidence type="ECO:0000256" key="1">
    <source>
        <dbReference type="ARBA" id="ARBA00006765"/>
    </source>
</evidence>
<gene>
    <name evidence="3" type="ORF">WJX75_004673</name>
</gene>
<comment type="similarity">
    <text evidence="1">Belongs to the caleosin family.</text>
</comment>